<comment type="caution">
    <text evidence="3">The sequence shown here is derived from an EMBL/GenBank/DDBJ whole genome shotgun (WGS) entry which is preliminary data.</text>
</comment>
<dbReference type="NCBIfam" id="TIGR01849">
    <property type="entry name" value="PHB_depoly_PhaZ"/>
    <property type="match status" value="1"/>
</dbReference>
<gene>
    <name evidence="3" type="ORF">LMG26411_03977</name>
</gene>
<evidence type="ECO:0000259" key="2">
    <source>
        <dbReference type="Pfam" id="PF06850"/>
    </source>
</evidence>
<dbReference type="EMBL" id="CAJPVI010000024">
    <property type="protein sequence ID" value="CAG2151536.1"/>
    <property type="molecule type" value="Genomic_DNA"/>
</dbReference>
<feature type="region of interest" description="Disordered" evidence="1">
    <location>
        <begin position="1"/>
        <end position="30"/>
    </location>
</feature>
<dbReference type="RefSeq" id="WP_244873907.1">
    <property type="nucleotide sequence ID" value="NZ_CAJPVI010000024.1"/>
</dbReference>
<proteinExistence type="predicted"/>
<name>A0ABN7Q2Z8_9BURK</name>
<keyword evidence="4" id="KW-1185">Reference proteome</keyword>
<organism evidence="3 4">
    <name type="scientific">Cupriavidus numazuensis</name>
    <dbReference type="NCBI Taxonomy" id="221992"/>
    <lineage>
        <taxon>Bacteria</taxon>
        <taxon>Pseudomonadati</taxon>
        <taxon>Pseudomonadota</taxon>
        <taxon>Betaproteobacteria</taxon>
        <taxon>Burkholderiales</taxon>
        <taxon>Burkholderiaceae</taxon>
        <taxon>Cupriavidus</taxon>
    </lineage>
</organism>
<dbReference type="InterPro" id="IPR029058">
    <property type="entry name" value="AB_hydrolase_fold"/>
</dbReference>
<feature type="domain" description="PHB de-polymerase C-terminal" evidence="2">
    <location>
        <begin position="215"/>
        <end position="414"/>
    </location>
</feature>
<dbReference type="InterPro" id="IPR009656">
    <property type="entry name" value="PHB_depo_C"/>
</dbReference>
<accession>A0ABN7Q2Z8</accession>
<evidence type="ECO:0000256" key="1">
    <source>
        <dbReference type="SAM" id="MobiDB-lite"/>
    </source>
</evidence>
<evidence type="ECO:0000313" key="4">
    <source>
        <dbReference type="Proteomes" id="UP000672657"/>
    </source>
</evidence>
<dbReference type="PANTHER" id="PTHR36837">
    <property type="entry name" value="POLY(3-HYDROXYALKANOATE) POLYMERASE SUBUNIT PHAC"/>
    <property type="match status" value="1"/>
</dbReference>
<protein>
    <recommendedName>
        <fullName evidence="2">PHB de-polymerase C-terminal domain-containing protein</fullName>
    </recommendedName>
</protein>
<dbReference type="Pfam" id="PF06850">
    <property type="entry name" value="PHB_depo_C"/>
    <property type="match status" value="1"/>
</dbReference>
<dbReference type="PIRSF" id="PIRSF020818">
    <property type="entry name" value="PHB_depoly_PhaZ"/>
    <property type="match status" value="1"/>
</dbReference>
<dbReference type="SUPFAM" id="SSF53474">
    <property type="entry name" value="alpha/beta-Hydrolases"/>
    <property type="match status" value="1"/>
</dbReference>
<reference evidence="3 4" key="1">
    <citation type="submission" date="2021-03" db="EMBL/GenBank/DDBJ databases">
        <authorList>
            <person name="Peeters C."/>
        </authorList>
    </citation>
    <scope>NUCLEOTIDE SEQUENCE [LARGE SCALE GENOMIC DNA]</scope>
    <source>
        <strain evidence="3 4">LMG 26411</strain>
    </source>
</reference>
<dbReference type="InterPro" id="IPR010915">
    <property type="entry name" value="PHB_depoly_PhaZ"/>
</dbReference>
<dbReference type="PANTHER" id="PTHR36837:SF4">
    <property type="entry name" value="BLR0908 PROTEIN"/>
    <property type="match status" value="1"/>
</dbReference>
<feature type="compositionally biased region" description="Low complexity" evidence="1">
    <location>
        <begin position="21"/>
        <end position="30"/>
    </location>
</feature>
<evidence type="ECO:0000313" key="3">
    <source>
        <dbReference type="EMBL" id="CAG2151536.1"/>
    </source>
</evidence>
<sequence>MVDGIGGIPPGTNQISGRIPSGSRSMNSSMGSPDDFSAAAWAPVGTFLSAMRGAQFACAYELFQRSMRQFGPPSYHLDTVCQEGKHVPVTMTVVAETPFCRLLRFSAGDGRGVRRMLCAPLAGHRAVVVRDTIESMLPDADVYVTDWIDARDVPPEAGQFGLADCVLLLEQFMTMLDPAHLDVVAICQATVPSLAAVSRLASGDAPEVRALALIGGPLDARLHPTRLGDIAAMMPLPVFLAHCTGAVPHGYRGAGRIVYPGFLQLPTLASGQPERLSAMVLAALQGPWPGSRAQADLRHAAVAGYVAMMDMPVEFVLDTMRIVFREHLLPRGSWSVGEMPVDPAAMRATRLLTVEGQLDAITGAGQTHAAQTLCLGLDQRLCTQVTVPGCDHYGLFSGPVWRSRVYPMLQSWLNAPERLPR</sequence>
<dbReference type="Proteomes" id="UP000672657">
    <property type="component" value="Unassembled WGS sequence"/>
</dbReference>
<dbReference type="InterPro" id="IPR051321">
    <property type="entry name" value="PHA/PHB_synthase"/>
</dbReference>